<gene>
    <name evidence="1" type="ORF">GCM10007874_53410</name>
</gene>
<comment type="caution">
    <text evidence="1">The sequence shown here is derived from an EMBL/GenBank/DDBJ whole genome shotgun (WGS) entry which is preliminary data.</text>
</comment>
<dbReference type="SUPFAM" id="SSF52266">
    <property type="entry name" value="SGNH hydrolase"/>
    <property type="match status" value="1"/>
</dbReference>
<dbReference type="Proteomes" id="UP001156882">
    <property type="component" value="Unassembled WGS sequence"/>
</dbReference>
<evidence type="ECO:0000313" key="2">
    <source>
        <dbReference type="Proteomes" id="UP001156882"/>
    </source>
</evidence>
<name>A0ABQ6CPS9_9HYPH</name>
<protein>
    <recommendedName>
        <fullName evidence="3">SGNH hydrolase-type esterase domain-containing protein</fullName>
    </recommendedName>
</protein>
<sequence>MLEAFSYLFVPPLHPLQEVSEKKPAMLQAALDSDAHYDTFFVGSSLTEEGLDPNAFAQVWGGTAFNAGLAGSANVTFASQMIQSIIEKKKPSLIVYGIEHFAFDRGVKEQDTQMFRFLNLYRQRTQIKRWIGRIVRGRFERPPAFWDARAHVADFDKRFSKFDSAVLHDNGWVEVHALASMTGATEDPFPGPFRKEPVQVMAIDSIKKLSRETGVPVIFVQFPQSNTAIAASKQRFPGFDDFMRSDVSNDGFIYLNFNSTLPFPRGDASLYYDGAHLNSEGAKLFAPLLAAEIAKYCHHDGARIVCDKASN</sequence>
<keyword evidence="2" id="KW-1185">Reference proteome</keyword>
<accession>A0ABQ6CPS9</accession>
<evidence type="ECO:0000313" key="1">
    <source>
        <dbReference type="EMBL" id="GLS22323.1"/>
    </source>
</evidence>
<proteinExistence type="predicted"/>
<evidence type="ECO:0008006" key="3">
    <source>
        <dbReference type="Google" id="ProtNLM"/>
    </source>
</evidence>
<dbReference type="Gene3D" id="3.40.50.1110">
    <property type="entry name" value="SGNH hydrolase"/>
    <property type="match status" value="1"/>
</dbReference>
<dbReference type="InterPro" id="IPR036514">
    <property type="entry name" value="SGNH_hydro_sf"/>
</dbReference>
<dbReference type="EMBL" id="BSPC01000059">
    <property type="protein sequence ID" value="GLS22323.1"/>
    <property type="molecule type" value="Genomic_DNA"/>
</dbReference>
<organism evidence="1 2">
    <name type="scientific">Labrys miyagiensis</name>
    <dbReference type="NCBI Taxonomy" id="346912"/>
    <lineage>
        <taxon>Bacteria</taxon>
        <taxon>Pseudomonadati</taxon>
        <taxon>Pseudomonadota</taxon>
        <taxon>Alphaproteobacteria</taxon>
        <taxon>Hyphomicrobiales</taxon>
        <taxon>Xanthobacteraceae</taxon>
        <taxon>Labrys</taxon>
    </lineage>
</organism>
<reference evidence="2" key="1">
    <citation type="journal article" date="2019" name="Int. J. Syst. Evol. Microbiol.">
        <title>The Global Catalogue of Microorganisms (GCM) 10K type strain sequencing project: providing services to taxonomists for standard genome sequencing and annotation.</title>
        <authorList>
            <consortium name="The Broad Institute Genomics Platform"/>
            <consortium name="The Broad Institute Genome Sequencing Center for Infectious Disease"/>
            <person name="Wu L."/>
            <person name="Ma J."/>
        </authorList>
    </citation>
    <scope>NUCLEOTIDE SEQUENCE [LARGE SCALE GENOMIC DNA]</scope>
    <source>
        <strain evidence="2">NBRC 101365</strain>
    </source>
</reference>